<protein>
    <submittedName>
        <fullName evidence="7">Fructokinase-2</fullName>
    </submittedName>
</protein>
<accession>A0A392W9R4</accession>
<evidence type="ECO:0000313" key="8">
    <source>
        <dbReference type="Proteomes" id="UP000265520"/>
    </source>
</evidence>
<sequence length="64" mass="7351">FGYMLVDILKENYVNNQGMCLDPGARTALAFVTLRSNGEQEFMFYRDPSADMLLQEDELDLDLI</sequence>
<evidence type="ECO:0000256" key="5">
    <source>
        <dbReference type="ARBA" id="ARBA00022840"/>
    </source>
</evidence>
<dbReference type="GO" id="GO:0008865">
    <property type="term" value="F:fructokinase activity"/>
    <property type="evidence" value="ECO:0007669"/>
    <property type="project" value="TreeGrafter"/>
</dbReference>
<keyword evidence="8" id="KW-1185">Reference proteome</keyword>
<dbReference type="Proteomes" id="UP000265520">
    <property type="component" value="Unassembled WGS sequence"/>
</dbReference>
<dbReference type="InterPro" id="IPR029056">
    <property type="entry name" value="Ribokinase-like"/>
</dbReference>
<dbReference type="InterPro" id="IPR023314">
    <property type="entry name" value="Myo_inos_IolC-like_sf"/>
</dbReference>
<name>A0A392W9R4_9FABA</name>
<keyword evidence="5" id="KW-0067">ATP-binding</keyword>
<dbReference type="GO" id="GO:0005829">
    <property type="term" value="C:cytosol"/>
    <property type="evidence" value="ECO:0007669"/>
    <property type="project" value="TreeGrafter"/>
</dbReference>
<evidence type="ECO:0000256" key="3">
    <source>
        <dbReference type="ARBA" id="ARBA00022741"/>
    </source>
</evidence>
<evidence type="ECO:0000313" key="7">
    <source>
        <dbReference type="EMBL" id="MCI95595.1"/>
    </source>
</evidence>
<reference evidence="7 8" key="1">
    <citation type="journal article" date="2018" name="Front. Plant Sci.">
        <title>Red Clover (Trifolium pratense) and Zigzag Clover (T. medium) - A Picture of Genomic Similarities and Differences.</title>
        <authorList>
            <person name="Dluhosova J."/>
            <person name="Istvanek J."/>
            <person name="Nedelnik J."/>
            <person name="Repkova J."/>
        </authorList>
    </citation>
    <scope>NUCLEOTIDE SEQUENCE [LARGE SCALE GENOMIC DNA]</scope>
    <source>
        <strain evidence="8">cv. 10/8</strain>
        <tissue evidence="7">Leaf</tissue>
    </source>
</reference>
<keyword evidence="2" id="KW-0808">Transferase</keyword>
<evidence type="ECO:0000259" key="6">
    <source>
        <dbReference type="Pfam" id="PF00294"/>
    </source>
</evidence>
<dbReference type="InterPro" id="IPR050306">
    <property type="entry name" value="PfkB_Carbo_kinase"/>
</dbReference>
<evidence type="ECO:0000256" key="1">
    <source>
        <dbReference type="ARBA" id="ARBA00010688"/>
    </source>
</evidence>
<feature type="domain" description="Carbohydrate kinase PfkB" evidence="6">
    <location>
        <begin position="1"/>
        <end position="61"/>
    </location>
</feature>
<dbReference type="GO" id="GO:0005524">
    <property type="term" value="F:ATP binding"/>
    <property type="evidence" value="ECO:0007669"/>
    <property type="project" value="UniProtKB-KW"/>
</dbReference>
<comment type="caution">
    <text evidence="7">The sequence shown here is derived from an EMBL/GenBank/DDBJ whole genome shotgun (WGS) entry which is preliminary data.</text>
</comment>
<dbReference type="GO" id="GO:0009570">
    <property type="term" value="C:chloroplast stroma"/>
    <property type="evidence" value="ECO:0007669"/>
    <property type="project" value="TreeGrafter"/>
</dbReference>
<organism evidence="7 8">
    <name type="scientific">Trifolium medium</name>
    <dbReference type="NCBI Taxonomy" id="97028"/>
    <lineage>
        <taxon>Eukaryota</taxon>
        <taxon>Viridiplantae</taxon>
        <taxon>Streptophyta</taxon>
        <taxon>Embryophyta</taxon>
        <taxon>Tracheophyta</taxon>
        <taxon>Spermatophyta</taxon>
        <taxon>Magnoliopsida</taxon>
        <taxon>eudicotyledons</taxon>
        <taxon>Gunneridae</taxon>
        <taxon>Pentapetalae</taxon>
        <taxon>rosids</taxon>
        <taxon>fabids</taxon>
        <taxon>Fabales</taxon>
        <taxon>Fabaceae</taxon>
        <taxon>Papilionoideae</taxon>
        <taxon>50 kb inversion clade</taxon>
        <taxon>NPAAA clade</taxon>
        <taxon>Hologalegina</taxon>
        <taxon>IRL clade</taxon>
        <taxon>Trifolieae</taxon>
        <taxon>Trifolium</taxon>
    </lineage>
</organism>
<dbReference type="EMBL" id="LXQA011391445">
    <property type="protein sequence ID" value="MCI95595.1"/>
    <property type="molecule type" value="Genomic_DNA"/>
</dbReference>
<dbReference type="Gene3D" id="3.40.1190.20">
    <property type="match status" value="1"/>
</dbReference>
<dbReference type="PANTHER" id="PTHR43085:SF1">
    <property type="entry name" value="PSEUDOURIDINE KINASE-RELATED"/>
    <property type="match status" value="1"/>
</dbReference>
<keyword evidence="4 7" id="KW-0418">Kinase</keyword>
<dbReference type="SUPFAM" id="SSF53613">
    <property type="entry name" value="Ribokinase-like"/>
    <property type="match status" value="1"/>
</dbReference>
<comment type="similarity">
    <text evidence="1">Belongs to the carbohydrate kinase PfkB family.</text>
</comment>
<dbReference type="PANTHER" id="PTHR43085">
    <property type="entry name" value="HEXOKINASE FAMILY MEMBER"/>
    <property type="match status" value="1"/>
</dbReference>
<evidence type="ECO:0000256" key="4">
    <source>
        <dbReference type="ARBA" id="ARBA00022777"/>
    </source>
</evidence>
<evidence type="ECO:0000256" key="2">
    <source>
        <dbReference type="ARBA" id="ARBA00022679"/>
    </source>
</evidence>
<dbReference type="AlphaFoldDB" id="A0A392W9R4"/>
<keyword evidence="3" id="KW-0547">Nucleotide-binding</keyword>
<dbReference type="GO" id="GO:0006000">
    <property type="term" value="P:fructose metabolic process"/>
    <property type="evidence" value="ECO:0007669"/>
    <property type="project" value="TreeGrafter"/>
</dbReference>
<dbReference type="Gene3D" id="2.20.150.10">
    <property type="entry name" value="putative 5-dehydro-2- deoxygluconokinase"/>
    <property type="match status" value="1"/>
</dbReference>
<feature type="non-terminal residue" evidence="7">
    <location>
        <position position="1"/>
    </location>
</feature>
<dbReference type="Pfam" id="PF00294">
    <property type="entry name" value="PfkB"/>
    <property type="match status" value="1"/>
</dbReference>
<dbReference type="InterPro" id="IPR011611">
    <property type="entry name" value="PfkB_dom"/>
</dbReference>
<proteinExistence type="inferred from homology"/>